<dbReference type="Proteomes" id="UP000441354">
    <property type="component" value="Unassembled WGS sequence"/>
</dbReference>
<evidence type="ECO:0000313" key="2">
    <source>
        <dbReference type="EMBL" id="KAB2334274.1"/>
    </source>
</evidence>
<dbReference type="OrthoDB" id="2991360at2"/>
<feature type="transmembrane region" description="Helical" evidence="1">
    <location>
        <begin position="47"/>
        <end position="67"/>
    </location>
</feature>
<evidence type="ECO:0000256" key="1">
    <source>
        <dbReference type="SAM" id="Phobius"/>
    </source>
</evidence>
<gene>
    <name evidence="2" type="ORF">F7732_09395</name>
</gene>
<keyword evidence="1" id="KW-0472">Membrane</keyword>
<dbReference type="EMBL" id="WBOT01000002">
    <property type="protein sequence ID" value="KAB2334274.1"/>
    <property type="molecule type" value="Genomic_DNA"/>
</dbReference>
<keyword evidence="1" id="KW-1133">Transmembrane helix</keyword>
<feature type="transmembrane region" description="Helical" evidence="1">
    <location>
        <begin position="119"/>
        <end position="143"/>
    </location>
</feature>
<name>A0A7V7RNX7_9BACI</name>
<feature type="transmembrane region" description="Helical" evidence="1">
    <location>
        <begin position="88"/>
        <end position="113"/>
    </location>
</feature>
<feature type="transmembrane region" description="Helical" evidence="1">
    <location>
        <begin position="12"/>
        <end position="27"/>
    </location>
</feature>
<accession>A0A7V7RNX7</accession>
<keyword evidence="3" id="KW-1185">Reference proteome</keyword>
<proteinExistence type="predicted"/>
<reference evidence="2 3" key="1">
    <citation type="journal article" date="2014" name="Arch. Microbiol.">
        <title>Bacillus mesophilum sp. nov., strain IITR-54T, a novel 4-chlorobiphenyl dechlorinating bacterium.</title>
        <authorList>
            <person name="Manickam N."/>
            <person name="Singh N.K."/>
            <person name="Bajaj A."/>
            <person name="Kumar R.M."/>
            <person name="Kaur G."/>
            <person name="Kaur N."/>
            <person name="Bala M."/>
            <person name="Kumar A."/>
            <person name="Mayilraj S."/>
        </authorList>
    </citation>
    <scope>NUCLEOTIDE SEQUENCE [LARGE SCALE GENOMIC DNA]</scope>
    <source>
        <strain evidence="2 3">IITR-54</strain>
    </source>
</reference>
<comment type="caution">
    <text evidence="2">The sequence shown here is derived from an EMBL/GenBank/DDBJ whole genome shotgun (WGS) entry which is preliminary data.</text>
</comment>
<organism evidence="2 3">
    <name type="scientific">Bacillus mesophilum</name>
    <dbReference type="NCBI Taxonomy" id="1071718"/>
    <lineage>
        <taxon>Bacteria</taxon>
        <taxon>Bacillati</taxon>
        <taxon>Bacillota</taxon>
        <taxon>Bacilli</taxon>
        <taxon>Bacillales</taxon>
        <taxon>Bacillaceae</taxon>
        <taxon>Bacillus</taxon>
    </lineage>
</organism>
<dbReference type="RefSeq" id="WP_151573588.1">
    <property type="nucleotide sequence ID" value="NZ_WBOT01000002.1"/>
</dbReference>
<sequence length="151" mass="17071">MKKNHLRRNKFNILISLAFLLICYFLFKQGYLSGGEKDPGFHQNLLTVNTIFLGFLFTALGIMVGFADKKLIKALDQAGYMDNYYNSIYFGLFFHGVSTVISTIAVVISHNIIQNEFVVIQQITLLGGVLFFIKSIIGILKIIGEIRNDIQ</sequence>
<evidence type="ECO:0000313" key="3">
    <source>
        <dbReference type="Proteomes" id="UP000441354"/>
    </source>
</evidence>
<protein>
    <submittedName>
        <fullName evidence="2">Uncharacterized protein</fullName>
    </submittedName>
</protein>
<keyword evidence="1" id="KW-0812">Transmembrane</keyword>
<dbReference type="AlphaFoldDB" id="A0A7V7RNX7"/>